<reference evidence="1" key="1">
    <citation type="journal article" date="2014" name="Front. Microbiol.">
        <title>High frequency of phylogenetically diverse reductive dehalogenase-homologous genes in deep subseafloor sedimentary metagenomes.</title>
        <authorList>
            <person name="Kawai M."/>
            <person name="Futagami T."/>
            <person name="Toyoda A."/>
            <person name="Takaki Y."/>
            <person name="Nishi S."/>
            <person name="Hori S."/>
            <person name="Arai W."/>
            <person name="Tsubouchi T."/>
            <person name="Morono Y."/>
            <person name="Uchiyama I."/>
            <person name="Ito T."/>
            <person name="Fujiyama A."/>
            <person name="Inagaki F."/>
            <person name="Takami H."/>
        </authorList>
    </citation>
    <scope>NUCLEOTIDE SEQUENCE</scope>
    <source>
        <strain evidence="1">Expedition CK06-06</strain>
    </source>
</reference>
<dbReference type="AlphaFoldDB" id="X0UEN1"/>
<comment type="caution">
    <text evidence="1">The sequence shown here is derived from an EMBL/GenBank/DDBJ whole genome shotgun (WGS) entry which is preliminary data.</text>
</comment>
<organism evidence="1">
    <name type="scientific">marine sediment metagenome</name>
    <dbReference type="NCBI Taxonomy" id="412755"/>
    <lineage>
        <taxon>unclassified sequences</taxon>
        <taxon>metagenomes</taxon>
        <taxon>ecological metagenomes</taxon>
    </lineage>
</organism>
<dbReference type="EMBL" id="BARS01025427">
    <property type="protein sequence ID" value="GAG04035.1"/>
    <property type="molecule type" value="Genomic_DNA"/>
</dbReference>
<sequence>MKPKIEAISERRAQERVRREFESETAEAIGQASQDYEHKFRRPLKARGWYPELLRMSTTNEELTVVGRKALRDQIAAFTDPPKADNDTILSVRVHETLVNNASEITLAGRTITQEFVEEQLKERDGELPESLTSDPDQPPWSITFAKRKPVEINSKDGSFKLTIRGSRYTSGDRSFPAMDIWVAYKIESAADKIRLVRDGEVQIYPPAFVPGGDKKLSVSETSLRRILQKRFGKVFKEIVDIEPLELPDQLA</sequence>
<name>X0UEN1_9ZZZZ</name>
<gene>
    <name evidence="1" type="ORF">S01H1_40190</name>
</gene>
<feature type="non-terminal residue" evidence="1">
    <location>
        <position position="252"/>
    </location>
</feature>
<proteinExistence type="predicted"/>
<accession>X0UEN1</accession>
<protein>
    <submittedName>
        <fullName evidence="1">Uncharacterized protein</fullName>
    </submittedName>
</protein>
<evidence type="ECO:0000313" key="1">
    <source>
        <dbReference type="EMBL" id="GAG04035.1"/>
    </source>
</evidence>